<proteinExistence type="predicted"/>
<dbReference type="AlphaFoldDB" id="A0AAV3R0Z7"/>
<name>A0AAV3R0Z7_LITER</name>
<evidence type="ECO:0000313" key="2">
    <source>
        <dbReference type="EMBL" id="GAA0169515.1"/>
    </source>
</evidence>
<accession>A0AAV3R0Z7</accession>
<evidence type="ECO:0000313" key="3">
    <source>
        <dbReference type="Proteomes" id="UP001454036"/>
    </source>
</evidence>
<gene>
    <name evidence="2" type="ORF">LIER_23981</name>
</gene>
<organism evidence="2 3">
    <name type="scientific">Lithospermum erythrorhizon</name>
    <name type="common">Purple gromwell</name>
    <name type="synonym">Lithospermum officinale var. erythrorhizon</name>
    <dbReference type="NCBI Taxonomy" id="34254"/>
    <lineage>
        <taxon>Eukaryota</taxon>
        <taxon>Viridiplantae</taxon>
        <taxon>Streptophyta</taxon>
        <taxon>Embryophyta</taxon>
        <taxon>Tracheophyta</taxon>
        <taxon>Spermatophyta</taxon>
        <taxon>Magnoliopsida</taxon>
        <taxon>eudicotyledons</taxon>
        <taxon>Gunneridae</taxon>
        <taxon>Pentapetalae</taxon>
        <taxon>asterids</taxon>
        <taxon>lamiids</taxon>
        <taxon>Boraginales</taxon>
        <taxon>Boraginaceae</taxon>
        <taxon>Boraginoideae</taxon>
        <taxon>Lithospermeae</taxon>
        <taxon>Lithospermum</taxon>
    </lineage>
</organism>
<feature type="signal peptide" evidence="1">
    <location>
        <begin position="1"/>
        <end position="21"/>
    </location>
</feature>
<keyword evidence="3" id="KW-1185">Reference proteome</keyword>
<reference evidence="2 3" key="1">
    <citation type="submission" date="2024-01" db="EMBL/GenBank/DDBJ databases">
        <title>The complete chloroplast genome sequence of Lithospermum erythrorhizon: insights into the phylogenetic relationship among Boraginaceae species and the maternal lineages of purple gromwells.</title>
        <authorList>
            <person name="Okada T."/>
            <person name="Watanabe K."/>
        </authorList>
    </citation>
    <scope>NUCLEOTIDE SEQUENCE [LARGE SCALE GENOMIC DNA]</scope>
</reference>
<comment type="caution">
    <text evidence="2">The sequence shown here is derived from an EMBL/GenBank/DDBJ whole genome shotgun (WGS) entry which is preliminary data.</text>
</comment>
<keyword evidence="1" id="KW-0732">Signal</keyword>
<dbReference type="Proteomes" id="UP001454036">
    <property type="component" value="Unassembled WGS sequence"/>
</dbReference>
<evidence type="ECO:0000256" key="1">
    <source>
        <dbReference type="SAM" id="SignalP"/>
    </source>
</evidence>
<protein>
    <submittedName>
        <fullName evidence="2">Uncharacterized protein</fullName>
    </submittedName>
</protein>
<dbReference type="EMBL" id="BAABME010006873">
    <property type="protein sequence ID" value="GAA0169515.1"/>
    <property type="molecule type" value="Genomic_DNA"/>
</dbReference>
<feature type="chain" id="PRO_5043595804" evidence="1">
    <location>
        <begin position="22"/>
        <end position="94"/>
    </location>
</feature>
<sequence length="94" mass="9546">MNLKWTTIIDIVSVTKLVVLCEHSDCFPFEHNCYNFLPRQLQGSWETIFSGPVGLGGGGGLGRGGAMAVGGKGCKCGGGLGWLGKGGAGAGDSS</sequence>